<feature type="region of interest" description="Disordered" evidence="1">
    <location>
        <begin position="1"/>
        <end position="21"/>
    </location>
</feature>
<protein>
    <submittedName>
        <fullName evidence="2">Uncharacterized protein</fullName>
    </submittedName>
</protein>
<comment type="caution">
    <text evidence="2">The sequence shown here is derived from an EMBL/GenBank/DDBJ whole genome shotgun (WGS) entry which is preliminary data.</text>
</comment>
<keyword evidence="3" id="KW-1185">Reference proteome</keyword>
<gene>
    <name evidence="2" type="ORF">SD70_16730</name>
</gene>
<dbReference type="EMBL" id="JXAK01000028">
    <property type="protein sequence ID" value="KIL40014.1"/>
    <property type="molecule type" value="Genomic_DNA"/>
</dbReference>
<dbReference type="Proteomes" id="UP000031967">
    <property type="component" value="Unassembled WGS sequence"/>
</dbReference>
<evidence type="ECO:0000313" key="3">
    <source>
        <dbReference type="Proteomes" id="UP000031967"/>
    </source>
</evidence>
<proteinExistence type="predicted"/>
<sequence length="87" mass="8545">MARKPPAAERSAAGNAAGSLSSGALREVAAAGAVADTKAIPGDGVAVAGEDGIVLEETVEVEVAVNLVGAAFGRVVCGIMISFFPYV</sequence>
<evidence type="ECO:0000313" key="2">
    <source>
        <dbReference type="EMBL" id="KIL40014.1"/>
    </source>
</evidence>
<accession>A0ABR5AG47</accession>
<organism evidence="2 3">
    <name type="scientific">Gordoniibacillus kamchatkensis</name>
    <dbReference type="NCBI Taxonomy" id="1590651"/>
    <lineage>
        <taxon>Bacteria</taxon>
        <taxon>Bacillati</taxon>
        <taxon>Bacillota</taxon>
        <taxon>Bacilli</taxon>
        <taxon>Bacillales</taxon>
        <taxon>Paenibacillaceae</taxon>
        <taxon>Gordoniibacillus</taxon>
    </lineage>
</organism>
<feature type="compositionally biased region" description="Low complexity" evidence="1">
    <location>
        <begin position="8"/>
        <end position="21"/>
    </location>
</feature>
<name>A0ABR5AG47_9BACL</name>
<evidence type="ECO:0000256" key="1">
    <source>
        <dbReference type="SAM" id="MobiDB-lite"/>
    </source>
</evidence>
<reference evidence="2 3" key="1">
    <citation type="submission" date="2014-12" db="EMBL/GenBank/DDBJ databases">
        <title>Draft genome sequence of Paenibacillus kamchatkensis strain B-2647.</title>
        <authorList>
            <person name="Karlyshev A.V."/>
            <person name="Kudryashova E.B."/>
        </authorList>
    </citation>
    <scope>NUCLEOTIDE SEQUENCE [LARGE SCALE GENOMIC DNA]</scope>
    <source>
        <strain evidence="2 3">VKM B-2647</strain>
    </source>
</reference>